<proteinExistence type="predicted"/>
<name>A0A9N9F6P9_9GLOM</name>
<protein>
    <submittedName>
        <fullName evidence="1">22063_t:CDS:1</fullName>
    </submittedName>
</protein>
<organism evidence="1 2">
    <name type="scientific">Dentiscutata erythropus</name>
    <dbReference type="NCBI Taxonomy" id="1348616"/>
    <lineage>
        <taxon>Eukaryota</taxon>
        <taxon>Fungi</taxon>
        <taxon>Fungi incertae sedis</taxon>
        <taxon>Mucoromycota</taxon>
        <taxon>Glomeromycotina</taxon>
        <taxon>Glomeromycetes</taxon>
        <taxon>Diversisporales</taxon>
        <taxon>Gigasporaceae</taxon>
        <taxon>Dentiscutata</taxon>
    </lineage>
</organism>
<dbReference type="Proteomes" id="UP000789405">
    <property type="component" value="Unassembled WGS sequence"/>
</dbReference>
<dbReference type="OrthoDB" id="2410871at2759"/>
<reference evidence="1" key="1">
    <citation type="submission" date="2021-06" db="EMBL/GenBank/DDBJ databases">
        <authorList>
            <person name="Kallberg Y."/>
            <person name="Tangrot J."/>
            <person name="Rosling A."/>
        </authorList>
    </citation>
    <scope>NUCLEOTIDE SEQUENCE</scope>
    <source>
        <strain evidence="1">MA453B</strain>
    </source>
</reference>
<dbReference type="AlphaFoldDB" id="A0A9N9F6P9"/>
<evidence type="ECO:0000313" key="2">
    <source>
        <dbReference type="Proteomes" id="UP000789405"/>
    </source>
</evidence>
<accession>A0A9N9F6P9</accession>
<dbReference type="EMBL" id="CAJVPY010001228">
    <property type="protein sequence ID" value="CAG8512972.1"/>
    <property type="molecule type" value="Genomic_DNA"/>
</dbReference>
<evidence type="ECO:0000313" key="1">
    <source>
        <dbReference type="EMBL" id="CAG8512972.1"/>
    </source>
</evidence>
<gene>
    <name evidence="1" type="ORF">DERYTH_LOCUS3479</name>
</gene>
<keyword evidence="2" id="KW-1185">Reference proteome</keyword>
<sequence>MVSHVSLIVAVITVKNNSHACIVSLSIKSSQMIKFKYFFSANQSPQLFTTGDVVFLSGKYIVENSKPCFTIAYLSIIENENQNCEFNATTLPVCVPHCIYLVIVNREAKKVNDFINFGAETIKYNSVTTTLYLFYIGLFKFSKSGNIMIEATNIDYLRTSTISITASEITSSITNKPLIIDIIDDDIESIIMQPKQLAKSSLPPSKNINVNTLNTHYIDWLPNGDVQDQKVVELDDDIDLQDETDDLQEIQPRKRRKSTGT</sequence>
<comment type="caution">
    <text evidence="1">The sequence shown here is derived from an EMBL/GenBank/DDBJ whole genome shotgun (WGS) entry which is preliminary data.</text>
</comment>